<gene>
    <name evidence="2" type="ORF">ACFPT7_23360</name>
</gene>
<sequence>MLTVILMTQHAEAQPAPNTFHWVSFHRSSDPNDDQVIQWVNRALTAEKYTQLREIGVAWDSALVITSDRPTPQSLPASDTYTFWAVSLTKHEVQPLLHGVNPRMVGWTNFAGQGSPIPELGLVYSDCFGCDAPTTFFTTLYYSASDHAWRARWMRGDQAAVLSGGGNVDGVTRSQVYGLLTELPGREVLATWNHYDYGGAKPAQDYVFEYSVDPSTGLEQTQGLSGDHAETMEHRLCRANPGQIDPALAILASGQESNLCTGTPPEKTKKARPARKPVTTPPANNKGQSNPPGHRSN</sequence>
<evidence type="ECO:0000256" key="1">
    <source>
        <dbReference type="SAM" id="MobiDB-lite"/>
    </source>
</evidence>
<feature type="region of interest" description="Disordered" evidence="1">
    <location>
        <begin position="256"/>
        <end position="297"/>
    </location>
</feature>
<evidence type="ECO:0000313" key="2">
    <source>
        <dbReference type="EMBL" id="MFC5865263.1"/>
    </source>
</evidence>
<evidence type="ECO:0000313" key="3">
    <source>
        <dbReference type="Proteomes" id="UP001596091"/>
    </source>
</evidence>
<dbReference type="Proteomes" id="UP001596091">
    <property type="component" value="Unassembled WGS sequence"/>
</dbReference>
<name>A0ABW1EMH4_9BACT</name>
<feature type="compositionally biased region" description="Polar residues" evidence="1">
    <location>
        <begin position="281"/>
        <end position="291"/>
    </location>
</feature>
<proteinExistence type="predicted"/>
<dbReference type="EMBL" id="JBHSPH010000018">
    <property type="protein sequence ID" value="MFC5865263.1"/>
    <property type="molecule type" value="Genomic_DNA"/>
</dbReference>
<dbReference type="RefSeq" id="WP_263341594.1">
    <property type="nucleotide sequence ID" value="NZ_JAGSYH010000007.1"/>
</dbReference>
<comment type="caution">
    <text evidence="2">The sequence shown here is derived from an EMBL/GenBank/DDBJ whole genome shotgun (WGS) entry which is preliminary data.</text>
</comment>
<organism evidence="2 3">
    <name type="scientific">Acidicapsa dinghuensis</name>
    <dbReference type="NCBI Taxonomy" id="2218256"/>
    <lineage>
        <taxon>Bacteria</taxon>
        <taxon>Pseudomonadati</taxon>
        <taxon>Acidobacteriota</taxon>
        <taxon>Terriglobia</taxon>
        <taxon>Terriglobales</taxon>
        <taxon>Acidobacteriaceae</taxon>
        <taxon>Acidicapsa</taxon>
    </lineage>
</organism>
<protein>
    <submittedName>
        <fullName evidence="2">Uncharacterized protein</fullName>
    </submittedName>
</protein>
<accession>A0ABW1EMH4</accession>
<keyword evidence="3" id="KW-1185">Reference proteome</keyword>
<reference evidence="3" key="1">
    <citation type="journal article" date="2019" name="Int. J. Syst. Evol. Microbiol.">
        <title>The Global Catalogue of Microorganisms (GCM) 10K type strain sequencing project: providing services to taxonomists for standard genome sequencing and annotation.</title>
        <authorList>
            <consortium name="The Broad Institute Genomics Platform"/>
            <consortium name="The Broad Institute Genome Sequencing Center for Infectious Disease"/>
            <person name="Wu L."/>
            <person name="Ma J."/>
        </authorList>
    </citation>
    <scope>NUCLEOTIDE SEQUENCE [LARGE SCALE GENOMIC DNA]</scope>
    <source>
        <strain evidence="3">JCM 4087</strain>
    </source>
</reference>